<dbReference type="PROSITE" id="PS51371">
    <property type="entry name" value="CBS"/>
    <property type="match status" value="2"/>
</dbReference>
<evidence type="ECO:0000313" key="4">
    <source>
        <dbReference type="EMBL" id="GAA2899071.1"/>
    </source>
</evidence>
<keyword evidence="5" id="KW-1185">Reference proteome</keyword>
<dbReference type="SUPFAM" id="SSF54631">
    <property type="entry name" value="CBS-domain pair"/>
    <property type="match status" value="1"/>
</dbReference>
<evidence type="ECO:0000259" key="3">
    <source>
        <dbReference type="PROSITE" id="PS51371"/>
    </source>
</evidence>
<sequence length="169" mass="18065">MDARAGEKDMTDVRELTVAQVMSRTLVAVAPDESPLLAWEIMRRADVHHLPVVDGHGRLRGVLTREDVTARWAGGPFDQARVRVDALLGDHRCPHTGLDASLAEAAAAMLGAGVDAIPVLGESGRLVGMVTATDVIRAVAGQVAGQEKPPELMTGMFRLVPVLPQTYRT</sequence>
<evidence type="ECO:0000256" key="2">
    <source>
        <dbReference type="PROSITE-ProRule" id="PRU00703"/>
    </source>
</evidence>
<dbReference type="Pfam" id="PF00571">
    <property type="entry name" value="CBS"/>
    <property type="match status" value="2"/>
</dbReference>
<dbReference type="PANTHER" id="PTHR43080:SF2">
    <property type="entry name" value="CBS DOMAIN-CONTAINING PROTEIN"/>
    <property type="match status" value="1"/>
</dbReference>
<dbReference type="Proteomes" id="UP001500831">
    <property type="component" value="Unassembled WGS sequence"/>
</dbReference>
<dbReference type="InterPro" id="IPR046342">
    <property type="entry name" value="CBS_dom_sf"/>
</dbReference>
<name>A0ABN3W7B2_9ACTN</name>
<gene>
    <name evidence="4" type="ORF">GCM10010517_64550</name>
</gene>
<dbReference type="SMART" id="SM00116">
    <property type="entry name" value="CBS"/>
    <property type="match status" value="2"/>
</dbReference>
<dbReference type="RefSeq" id="WP_344979439.1">
    <property type="nucleotide sequence ID" value="NZ_BAAAVI010000064.1"/>
</dbReference>
<reference evidence="4 5" key="1">
    <citation type="journal article" date="2019" name="Int. J. Syst. Evol. Microbiol.">
        <title>The Global Catalogue of Microorganisms (GCM) 10K type strain sequencing project: providing services to taxonomists for standard genome sequencing and annotation.</title>
        <authorList>
            <consortium name="The Broad Institute Genomics Platform"/>
            <consortium name="The Broad Institute Genome Sequencing Center for Infectious Disease"/>
            <person name="Wu L."/>
            <person name="Ma J."/>
        </authorList>
    </citation>
    <scope>NUCLEOTIDE SEQUENCE [LARGE SCALE GENOMIC DNA]</scope>
    <source>
        <strain evidence="4 5">JCM 6242</strain>
    </source>
</reference>
<keyword evidence="1 2" id="KW-0129">CBS domain</keyword>
<evidence type="ECO:0000313" key="5">
    <source>
        <dbReference type="Proteomes" id="UP001500831"/>
    </source>
</evidence>
<organism evidence="4 5">
    <name type="scientific">Streptosporangium fragile</name>
    <dbReference type="NCBI Taxonomy" id="46186"/>
    <lineage>
        <taxon>Bacteria</taxon>
        <taxon>Bacillati</taxon>
        <taxon>Actinomycetota</taxon>
        <taxon>Actinomycetes</taxon>
        <taxon>Streptosporangiales</taxon>
        <taxon>Streptosporangiaceae</taxon>
        <taxon>Streptosporangium</taxon>
    </lineage>
</organism>
<feature type="domain" description="CBS" evidence="3">
    <location>
        <begin position="22"/>
        <end position="79"/>
    </location>
</feature>
<accession>A0ABN3W7B2</accession>
<proteinExistence type="predicted"/>
<comment type="caution">
    <text evidence="4">The sequence shown here is derived from an EMBL/GenBank/DDBJ whole genome shotgun (WGS) entry which is preliminary data.</text>
</comment>
<dbReference type="EMBL" id="BAAAVI010000064">
    <property type="protein sequence ID" value="GAA2899071.1"/>
    <property type="molecule type" value="Genomic_DNA"/>
</dbReference>
<dbReference type="Gene3D" id="3.10.580.10">
    <property type="entry name" value="CBS-domain"/>
    <property type="match status" value="2"/>
</dbReference>
<dbReference type="InterPro" id="IPR000644">
    <property type="entry name" value="CBS_dom"/>
</dbReference>
<dbReference type="PANTHER" id="PTHR43080">
    <property type="entry name" value="CBS DOMAIN-CONTAINING PROTEIN CBSX3, MITOCHONDRIAL"/>
    <property type="match status" value="1"/>
</dbReference>
<evidence type="ECO:0000256" key="1">
    <source>
        <dbReference type="ARBA" id="ARBA00023122"/>
    </source>
</evidence>
<feature type="domain" description="CBS" evidence="3">
    <location>
        <begin position="89"/>
        <end position="151"/>
    </location>
</feature>
<dbReference type="InterPro" id="IPR051257">
    <property type="entry name" value="Diverse_CBS-Domain"/>
</dbReference>
<protein>
    <recommendedName>
        <fullName evidence="3">CBS domain-containing protein</fullName>
    </recommendedName>
</protein>